<keyword evidence="1" id="KW-0812">Transmembrane</keyword>
<organism evidence="2 3">
    <name type="scientific">Eumeta variegata</name>
    <name type="common">Bagworm moth</name>
    <name type="synonym">Eumeta japonica</name>
    <dbReference type="NCBI Taxonomy" id="151549"/>
    <lineage>
        <taxon>Eukaryota</taxon>
        <taxon>Metazoa</taxon>
        <taxon>Ecdysozoa</taxon>
        <taxon>Arthropoda</taxon>
        <taxon>Hexapoda</taxon>
        <taxon>Insecta</taxon>
        <taxon>Pterygota</taxon>
        <taxon>Neoptera</taxon>
        <taxon>Endopterygota</taxon>
        <taxon>Lepidoptera</taxon>
        <taxon>Glossata</taxon>
        <taxon>Ditrysia</taxon>
        <taxon>Tineoidea</taxon>
        <taxon>Psychidae</taxon>
        <taxon>Oiketicinae</taxon>
        <taxon>Eumeta</taxon>
    </lineage>
</organism>
<evidence type="ECO:0000256" key="1">
    <source>
        <dbReference type="SAM" id="Phobius"/>
    </source>
</evidence>
<dbReference type="AlphaFoldDB" id="A0A4C1XBP5"/>
<accession>A0A4C1XBP5</accession>
<reference evidence="2 3" key="1">
    <citation type="journal article" date="2019" name="Commun. Biol.">
        <title>The bagworm genome reveals a unique fibroin gene that provides high tensile strength.</title>
        <authorList>
            <person name="Kono N."/>
            <person name="Nakamura H."/>
            <person name="Ohtoshi R."/>
            <person name="Tomita M."/>
            <person name="Numata K."/>
            <person name="Arakawa K."/>
        </authorList>
    </citation>
    <scope>NUCLEOTIDE SEQUENCE [LARGE SCALE GENOMIC DNA]</scope>
</reference>
<gene>
    <name evidence="2" type="ORF">EVAR_40228_1</name>
</gene>
<evidence type="ECO:0000313" key="2">
    <source>
        <dbReference type="EMBL" id="GBP59844.1"/>
    </source>
</evidence>
<keyword evidence="1" id="KW-0472">Membrane</keyword>
<comment type="caution">
    <text evidence="2">The sequence shown here is derived from an EMBL/GenBank/DDBJ whole genome shotgun (WGS) entry which is preliminary data.</text>
</comment>
<sequence>MAVTVMCGRVGAIVGNVVFGALVDLHCVVPIYIFGTLLICEYSFCSLLILRTYRLPDWRSRRLPIIGASPGGWTKTTSVVSCAILCVTRIADALCSRFTTERLVSHNFAQEHAAGAAGVTCPVLYVLY</sequence>
<dbReference type="Proteomes" id="UP000299102">
    <property type="component" value="Unassembled WGS sequence"/>
</dbReference>
<name>A0A4C1XBP5_EUMVA</name>
<dbReference type="EMBL" id="BGZK01000772">
    <property type="protein sequence ID" value="GBP59844.1"/>
    <property type="molecule type" value="Genomic_DNA"/>
</dbReference>
<protein>
    <submittedName>
        <fullName evidence="2">Uncharacterized protein</fullName>
    </submittedName>
</protein>
<keyword evidence="1" id="KW-1133">Transmembrane helix</keyword>
<feature type="transmembrane region" description="Helical" evidence="1">
    <location>
        <begin position="31"/>
        <end position="53"/>
    </location>
</feature>
<proteinExistence type="predicted"/>
<keyword evidence="3" id="KW-1185">Reference proteome</keyword>
<evidence type="ECO:0000313" key="3">
    <source>
        <dbReference type="Proteomes" id="UP000299102"/>
    </source>
</evidence>
<dbReference type="OrthoDB" id="3936150at2759"/>